<dbReference type="SUPFAM" id="SSF53474">
    <property type="entry name" value="alpha/beta-Hydrolases"/>
    <property type="match status" value="1"/>
</dbReference>
<dbReference type="AlphaFoldDB" id="A0A9P5TWJ0"/>
<evidence type="ECO:0000256" key="2">
    <source>
        <dbReference type="ARBA" id="ARBA00038334"/>
    </source>
</evidence>
<dbReference type="InterPro" id="IPR000639">
    <property type="entry name" value="Epox_hydrolase-like"/>
</dbReference>
<organism evidence="4 5">
    <name type="scientific">Rhodocollybia butyracea</name>
    <dbReference type="NCBI Taxonomy" id="206335"/>
    <lineage>
        <taxon>Eukaryota</taxon>
        <taxon>Fungi</taxon>
        <taxon>Dikarya</taxon>
        <taxon>Basidiomycota</taxon>
        <taxon>Agaricomycotina</taxon>
        <taxon>Agaricomycetes</taxon>
        <taxon>Agaricomycetidae</taxon>
        <taxon>Agaricales</taxon>
        <taxon>Marasmiineae</taxon>
        <taxon>Omphalotaceae</taxon>
        <taxon>Rhodocollybia</taxon>
    </lineage>
</organism>
<evidence type="ECO:0000256" key="1">
    <source>
        <dbReference type="ARBA" id="ARBA00022801"/>
    </source>
</evidence>
<dbReference type="Gene3D" id="3.40.50.1820">
    <property type="entry name" value="alpha/beta hydrolase"/>
    <property type="match status" value="1"/>
</dbReference>
<dbReference type="PRINTS" id="PR00412">
    <property type="entry name" value="EPOXHYDRLASE"/>
</dbReference>
<keyword evidence="5" id="KW-1185">Reference proteome</keyword>
<evidence type="ECO:0000313" key="4">
    <source>
        <dbReference type="EMBL" id="KAF9058455.1"/>
    </source>
</evidence>
<reference evidence="4" key="1">
    <citation type="submission" date="2020-11" db="EMBL/GenBank/DDBJ databases">
        <authorList>
            <consortium name="DOE Joint Genome Institute"/>
            <person name="Ahrendt S."/>
            <person name="Riley R."/>
            <person name="Andreopoulos W."/>
            <person name="Labutti K."/>
            <person name="Pangilinan J."/>
            <person name="Ruiz-Duenas F.J."/>
            <person name="Barrasa J.M."/>
            <person name="Sanchez-Garcia M."/>
            <person name="Camarero S."/>
            <person name="Miyauchi S."/>
            <person name="Serrano A."/>
            <person name="Linde D."/>
            <person name="Babiker R."/>
            <person name="Drula E."/>
            <person name="Ayuso-Fernandez I."/>
            <person name="Pacheco R."/>
            <person name="Padilla G."/>
            <person name="Ferreira P."/>
            <person name="Barriuso J."/>
            <person name="Kellner H."/>
            <person name="Castanera R."/>
            <person name="Alfaro M."/>
            <person name="Ramirez L."/>
            <person name="Pisabarro A.G."/>
            <person name="Kuo A."/>
            <person name="Tritt A."/>
            <person name="Lipzen A."/>
            <person name="He G."/>
            <person name="Yan M."/>
            <person name="Ng V."/>
            <person name="Cullen D."/>
            <person name="Martin F."/>
            <person name="Rosso M.-N."/>
            <person name="Henrissat B."/>
            <person name="Hibbett D."/>
            <person name="Martinez A.T."/>
            <person name="Grigoriev I.V."/>
        </authorList>
    </citation>
    <scope>NUCLEOTIDE SEQUENCE</scope>
    <source>
        <strain evidence="4">AH 40177</strain>
    </source>
</reference>
<protein>
    <submittedName>
        <fullName evidence="4">Alpha/Beta hydrolase protein</fullName>
    </submittedName>
</protein>
<evidence type="ECO:0000313" key="5">
    <source>
        <dbReference type="Proteomes" id="UP000772434"/>
    </source>
</evidence>
<proteinExistence type="inferred from homology"/>
<dbReference type="InterPro" id="IPR029058">
    <property type="entry name" value="AB_hydrolase_fold"/>
</dbReference>
<dbReference type="Pfam" id="PF00561">
    <property type="entry name" value="Abhydrolase_1"/>
    <property type="match status" value="1"/>
</dbReference>
<gene>
    <name evidence="4" type="ORF">BDP27DRAFT_1343738</name>
</gene>
<feature type="domain" description="AB hydrolase-1" evidence="3">
    <location>
        <begin position="29"/>
        <end position="308"/>
    </location>
</feature>
<dbReference type="GO" id="GO:0016787">
    <property type="term" value="F:hydrolase activity"/>
    <property type="evidence" value="ECO:0007669"/>
    <property type="project" value="UniProtKB-KW"/>
</dbReference>
<dbReference type="OrthoDB" id="408373at2759"/>
<dbReference type="Proteomes" id="UP000772434">
    <property type="component" value="Unassembled WGS sequence"/>
</dbReference>
<comment type="caution">
    <text evidence="4">The sequence shown here is derived from an EMBL/GenBank/DDBJ whole genome shotgun (WGS) entry which is preliminary data.</text>
</comment>
<sequence length="330" mass="37288">MDDGNFHSTTSLRGHIYSYYFVRQSLSKPTILFLHGFPSTSRDWASQVTFFSAKGYSILAPDLLGYGKTSAPSDIFEYKMLDMAQDIVDILEALKVEKVIGVGHDWGSFLLSRLLNTHVHRFLGAAFLAVGYIPPQPLFDYEAQISTMVKLVGYEVFGYWEFFAADDAPKLCEDNIESFYSLLFPKDPMVWKTDLAPRGKSREWIERNKQGPRAGFWTDSERENHKINLLQRGLQGPLNWYRGRLTGMNNEDESKIPVESYSIGIPTFFGGALRDHIALAAGGKAMMARFCPELTVRDFDTSHWIMLEVSAELNDALSEFFVSLQGSTIG</sequence>
<dbReference type="PANTHER" id="PTHR43329">
    <property type="entry name" value="EPOXIDE HYDROLASE"/>
    <property type="match status" value="1"/>
</dbReference>
<evidence type="ECO:0000259" key="3">
    <source>
        <dbReference type="Pfam" id="PF00561"/>
    </source>
</evidence>
<name>A0A9P5TWJ0_9AGAR</name>
<comment type="similarity">
    <text evidence="2">Belongs to the AB hydrolase superfamily. Epoxide hydrolase family.</text>
</comment>
<keyword evidence="1 4" id="KW-0378">Hydrolase</keyword>
<dbReference type="EMBL" id="JADNRY010000379">
    <property type="protein sequence ID" value="KAF9058455.1"/>
    <property type="molecule type" value="Genomic_DNA"/>
</dbReference>
<dbReference type="InterPro" id="IPR000073">
    <property type="entry name" value="AB_hydrolase_1"/>
</dbReference>
<accession>A0A9P5TWJ0</accession>